<dbReference type="EMBL" id="BMAV01026052">
    <property type="protein sequence ID" value="GFS46938.1"/>
    <property type="molecule type" value="Genomic_DNA"/>
</dbReference>
<dbReference type="Proteomes" id="UP000886998">
    <property type="component" value="Unassembled WGS sequence"/>
</dbReference>
<accession>A0A8X6II38</accession>
<proteinExistence type="predicted"/>
<gene>
    <name evidence="1" type="ORF">TNIN_63411</name>
</gene>
<organism evidence="1 2">
    <name type="scientific">Trichonephila inaurata madagascariensis</name>
    <dbReference type="NCBI Taxonomy" id="2747483"/>
    <lineage>
        <taxon>Eukaryota</taxon>
        <taxon>Metazoa</taxon>
        <taxon>Ecdysozoa</taxon>
        <taxon>Arthropoda</taxon>
        <taxon>Chelicerata</taxon>
        <taxon>Arachnida</taxon>
        <taxon>Araneae</taxon>
        <taxon>Araneomorphae</taxon>
        <taxon>Entelegynae</taxon>
        <taxon>Araneoidea</taxon>
        <taxon>Nephilidae</taxon>
        <taxon>Trichonephila</taxon>
        <taxon>Trichonephila inaurata</taxon>
    </lineage>
</organism>
<keyword evidence="2" id="KW-1185">Reference proteome</keyword>
<dbReference type="AlphaFoldDB" id="A0A8X6II38"/>
<name>A0A8X6II38_9ARAC</name>
<comment type="caution">
    <text evidence="1">The sequence shown here is derived from an EMBL/GenBank/DDBJ whole genome shotgun (WGS) entry which is preliminary data.</text>
</comment>
<evidence type="ECO:0000313" key="2">
    <source>
        <dbReference type="Proteomes" id="UP000886998"/>
    </source>
</evidence>
<protein>
    <submittedName>
        <fullName evidence="1">Uncharacterized protein</fullName>
    </submittedName>
</protein>
<evidence type="ECO:0000313" key="1">
    <source>
        <dbReference type="EMBL" id="GFS46938.1"/>
    </source>
</evidence>
<sequence>MKLSEEGERRTNKERRGRVQLSGNLLFTSGKKTISSEFSFPSETTVTSQDCLITSQEWMGTPKNHLFIAHRGWDWIDFIEATVEQMDLKVTIQS</sequence>
<reference evidence="1" key="1">
    <citation type="submission" date="2020-08" db="EMBL/GenBank/DDBJ databases">
        <title>Multicomponent nature underlies the extraordinary mechanical properties of spider dragline silk.</title>
        <authorList>
            <person name="Kono N."/>
            <person name="Nakamura H."/>
            <person name="Mori M."/>
            <person name="Yoshida Y."/>
            <person name="Ohtoshi R."/>
            <person name="Malay A.D."/>
            <person name="Moran D.A.P."/>
            <person name="Tomita M."/>
            <person name="Numata K."/>
            <person name="Arakawa K."/>
        </authorList>
    </citation>
    <scope>NUCLEOTIDE SEQUENCE</scope>
</reference>